<protein>
    <submittedName>
        <fullName evidence="1">Uncharacterized protein</fullName>
    </submittedName>
</protein>
<name>A0A2P8DAJ3_9BACT</name>
<keyword evidence="2" id="KW-1185">Reference proteome</keyword>
<dbReference type="EMBL" id="PYGD01000001">
    <property type="protein sequence ID" value="PSK94229.1"/>
    <property type="molecule type" value="Genomic_DNA"/>
</dbReference>
<proteinExistence type="predicted"/>
<dbReference type="Proteomes" id="UP000240572">
    <property type="component" value="Unassembled WGS sequence"/>
</dbReference>
<comment type="caution">
    <text evidence="1">The sequence shown here is derived from an EMBL/GenBank/DDBJ whole genome shotgun (WGS) entry which is preliminary data.</text>
</comment>
<evidence type="ECO:0000313" key="2">
    <source>
        <dbReference type="Proteomes" id="UP000240572"/>
    </source>
</evidence>
<sequence length="30" mass="3223">MIVMTIISAVSLLVFVGAGVMKNKLGSTRW</sequence>
<organism evidence="1 2">
    <name type="scientific">Taibaiella chishuiensis</name>
    <dbReference type="NCBI Taxonomy" id="1434707"/>
    <lineage>
        <taxon>Bacteria</taxon>
        <taxon>Pseudomonadati</taxon>
        <taxon>Bacteroidota</taxon>
        <taxon>Chitinophagia</taxon>
        <taxon>Chitinophagales</taxon>
        <taxon>Chitinophagaceae</taxon>
        <taxon>Taibaiella</taxon>
    </lineage>
</organism>
<gene>
    <name evidence="1" type="ORF">B0I18_101384</name>
</gene>
<accession>A0A2P8DAJ3</accession>
<dbReference type="AlphaFoldDB" id="A0A2P8DAJ3"/>
<reference evidence="1 2" key="1">
    <citation type="submission" date="2018-03" db="EMBL/GenBank/DDBJ databases">
        <title>Genomic Encyclopedia of Type Strains, Phase III (KMG-III): the genomes of soil and plant-associated and newly described type strains.</title>
        <authorList>
            <person name="Whitman W."/>
        </authorList>
    </citation>
    <scope>NUCLEOTIDE SEQUENCE [LARGE SCALE GENOMIC DNA]</scope>
    <source>
        <strain evidence="1 2">CGMCC 1.12700</strain>
    </source>
</reference>
<evidence type="ECO:0000313" key="1">
    <source>
        <dbReference type="EMBL" id="PSK94229.1"/>
    </source>
</evidence>